<sequence>MMKQNSSGIPCIRVLVERTTNQQPRKHILIQNSSGIPCIRVLVERTTNQQPRKHILILGHENYEATVGDGAGLYLGPWCNNPLGDDVNI</sequence>
<proteinExistence type="predicted"/>
<comment type="caution">
    <text evidence="1">The sequence shown here is derived from an EMBL/GenBank/DDBJ whole genome shotgun (WGS) entry which is preliminary data.</text>
</comment>
<reference evidence="1" key="1">
    <citation type="journal article" date="2019" name="Sci. Rep.">
        <title>Draft genome of Tanacetum cinerariifolium, the natural source of mosquito coil.</title>
        <authorList>
            <person name="Yamashiro T."/>
            <person name="Shiraishi A."/>
            <person name="Satake H."/>
            <person name="Nakayama K."/>
        </authorList>
    </citation>
    <scope>NUCLEOTIDE SEQUENCE</scope>
</reference>
<dbReference type="EMBL" id="BKCJ010495705">
    <property type="protein sequence ID" value="GFA82815.1"/>
    <property type="molecule type" value="Genomic_DNA"/>
</dbReference>
<protein>
    <submittedName>
        <fullName evidence="1">Uncharacterized protein</fullName>
    </submittedName>
</protein>
<organism evidence="1">
    <name type="scientific">Tanacetum cinerariifolium</name>
    <name type="common">Dalmatian daisy</name>
    <name type="synonym">Chrysanthemum cinerariifolium</name>
    <dbReference type="NCBI Taxonomy" id="118510"/>
    <lineage>
        <taxon>Eukaryota</taxon>
        <taxon>Viridiplantae</taxon>
        <taxon>Streptophyta</taxon>
        <taxon>Embryophyta</taxon>
        <taxon>Tracheophyta</taxon>
        <taxon>Spermatophyta</taxon>
        <taxon>Magnoliopsida</taxon>
        <taxon>eudicotyledons</taxon>
        <taxon>Gunneridae</taxon>
        <taxon>Pentapetalae</taxon>
        <taxon>asterids</taxon>
        <taxon>campanulids</taxon>
        <taxon>Asterales</taxon>
        <taxon>Asteraceae</taxon>
        <taxon>Asteroideae</taxon>
        <taxon>Anthemideae</taxon>
        <taxon>Anthemidinae</taxon>
        <taxon>Tanacetum</taxon>
    </lineage>
</organism>
<accession>A0A699KDB5</accession>
<evidence type="ECO:0000313" key="1">
    <source>
        <dbReference type="EMBL" id="GFA82815.1"/>
    </source>
</evidence>
<name>A0A699KDB5_TANCI</name>
<dbReference type="AlphaFoldDB" id="A0A699KDB5"/>
<gene>
    <name evidence="1" type="ORF">Tci_654787</name>
</gene>